<accession>A0A934UWM5</accession>
<dbReference type="Pfam" id="PF13416">
    <property type="entry name" value="SBP_bac_8"/>
    <property type="match status" value="1"/>
</dbReference>
<organism evidence="5 6">
    <name type="scientific">Leucobacter chromiisoli</name>
    <dbReference type="NCBI Taxonomy" id="2796471"/>
    <lineage>
        <taxon>Bacteria</taxon>
        <taxon>Bacillati</taxon>
        <taxon>Actinomycetota</taxon>
        <taxon>Actinomycetes</taxon>
        <taxon>Micrococcales</taxon>
        <taxon>Microbacteriaceae</taxon>
        <taxon>Leucobacter</taxon>
    </lineage>
</organism>
<keyword evidence="3" id="KW-0732">Signal</keyword>
<proteinExistence type="predicted"/>
<gene>
    <name evidence="5" type="ORF">JD276_15445</name>
</gene>
<dbReference type="InterPro" id="IPR001188">
    <property type="entry name" value="Sperm_putr-bd"/>
</dbReference>
<evidence type="ECO:0000256" key="2">
    <source>
        <dbReference type="ARBA" id="ARBA00022448"/>
    </source>
</evidence>
<keyword evidence="6" id="KW-1185">Reference proteome</keyword>
<evidence type="ECO:0000313" key="5">
    <source>
        <dbReference type="EMBL" id="MBK0420423.1"/>
    </source>
</evidence>
<dbReference type="GO" id="GO:0019808">
    <property type="term" value="F:polyamine binding"/>
    <property type="evidence" value="ECO:0007669"/>
    <property type="project" value="InterPro"/>
</dbReference>
<dbReference type="GO" id="GO:0042597">
    <property type="term" value="C:periplasmic space"/>
    <property type="evidence" value="ECO:0007669"/>
    <property type="project" value="UniProtKB-SubCell"/>
</dbReference>
<dbReference type="PROSITE" id="PS51257">
    <property type="entry name" value="PROKAR_LIPOPROTEIN"/>
    <property type="match status" value="1"/>
</dbReference>
<dbReference type="GO" id="GO:0015846">
    <property type="term" value="P:polyamine transport"/>
    <property type="evidence" value="ECO:0007669"/>
    <property type="project" value="InterPro"/>
</dbReference>
<comment type="subcellular location">
    <subcellularLocation>
        <location evidence="1">Periplasm</location>
    </subcellularLocation>
</comment>
<dbReference type="SUPFAM" id="SSF53850">
    <property type="entry name" value="Periplasmic binding protein-like II"/>
    <property type="match status" value="1"/>
</dbReference>
<dbReference type="PROSITE" id="PS51318">
    <property type="entry name" value="TAT"/>
    <property type="match status" value="1"/>
</dbReference>
<protein>
    <submittedName>
        <fullName evidence="5">Extracellular solute-binding protein</fullName>
    </submittedName>
</protein>
<dbReference type="Gene3D" id="3.40.190.10">
    <property type="entry name" value="Periplasmic binding protein-like II"/>
    <property type="match status" value="2"/>
</dbReference>
<dbReference type="AlphaFoldDB" id="A0A934UWM5"/>
<dbReference type="Proteomes" id="UP000608530">
    <property type="component" value="Unassembled WGS sequence"/>
</dbReference>
<dbReference type="CDD" id="cd13590">
    <property type="entry name" value="PBP2_PotD_PotF_like"/>
    <property type="match status" value="1"/>
</dbReference>
<evidence type="ECO:0000256" key="4">
    <source>
        <dbReference type="ARBA" id="ARBA00022764"/>
    </source>
</evidence>
<evidence type="ECO:0000313" key="6">
    <source>
        <dbReference type="Proteomes" id="UP000608530"/>
    </source>
</evidence>
<dbReference type="InterPro" id="IPR006059">
    <property type="entry name" value="SBP"/>
</dbReference>
<keyword evidence="2" id="KW-0813">Transport</keyword>
<sequence length="389" mass="42827">MKRTSLPHLRDLSRRGFLAGGAGTAVLALAGCSSEGGGGGRGLDDAEVADLAEIDGDLNLLTFADYFAPEVLSGFEEHYDVKINYTYFSSADEAIAKLSAGQPVDVTTMGSERVLQIAESGLLKRVDHDAIEHYGEVLPAFVVPPYNGSDEEANELTAPFVAAPYATGSVGLAWRTDHVQGLTGSFEDLWSHPEAKGHVYLWDVMQFTISIVLHRLGLDPSEAGDTEMRQVLEATEEIRPIIGGFAGMDTTLIQNGQAWLMPAYAGDLFIAMHEMNEDQRALWQFQTNKESALFNADNFIIPAASEHSGTALCFIDWLLQPENMRVNAEYVGYPIPTTTGMEVYEGLAAEYPWLHIDEEIFSDTTQWLTPIPDDRLRLWQQTWNTMKAG</sequence>
<keyword evidence="4" id="KW-0574">Periplasm</keyword>
<comment type="caution">
    <text evidence="5">The sequence shown here is derived from an EMBL/GenBank/DDBJ whole genome shotgun (WGS) entry which is preliminary data.</text>
</comment>
<dbReference type="PRINTS" id="PR00909">
    <property type="entry name" value="SPERMDNBNDNG"/>
</dbReference>
<dbReference type="RefSeq" id="WP_200116562.1">
    <property type="nucleotide sequence ID" value="NZ_JAEHOH010000029.1"/>
</dbReference>
<dbReference type="PANTHER" id="PTHR30222:SF17">
    <property type="entry name" value="SPERMIDINE_PUTRESCINE-BINDING PERIPLASMIC PROTEIN"/>
    <property type="match status" value="1"/>
</dbReference>
<dbReference type="EMBL" id="JAEHOH010000029">
    <property type="protein sequence ID" value="MBK0420423.1"/>
    <property type="molecule type" value="Genomic_DNA"/>
</dbReference>
<dbReference type="PANTHER" id="PTHR30222">
    <property type="entry name" value="SPERMIDINE/PUTRESCINE-BINDING PERIPLASMIC PROTEIN"/>
    <property type="match status" value="1"/>
</dbReference>
<name>A0A934UWM5_9MICO</name>
<evidence type="ECO:0000256" key="3">
    <source>
        <dbReference type="ARBA" id="ARBA00022729"/>
    </source>
</evidence>
<reference evidence="5" key="1">
    <citation type="submission" date="2020-12" db="EMBL/GenBank/DDBJ databases">
        <title>Leucobacter sp. CAS1, isolated from Chromium sludge.</title>
        <authorList>
            <person name="Xu Z."/>
        </authorList>
    </citation>
    <scope>NUCLEOTIDE SEQUENCE</scope>
    <source>
        <strain evidence="5">CSA1</strain>
    </source>
</reference>
<evidence type="ECO:0000256" key="1">
    <source>
        <dbReference type="ARBA" id="ARBA00004418"/>
    </source>
</evidence>
<dbReference type="InterPro" id="IPR006311">
    <property type="entry name" value="TAT_signal"/>
</dbReference>